<dbReference type="EMBL" id="AVOT02016383">
    <property type="protein sequence ID" value="MBW0501550.1"/>
    <property type="molecule type" value="Genomic_DNA"/>
</dbReference>
<dbReference type="AlphaFoldDB" id="A0A9Q3HGZ6"/>
<dbReference type="OrthoDB" id="2507052at2759"/>
<comment type="caution">
    <text evidence="2">The sequence shown here is derived from an EMBL/GenBank/DDBJ whole genome shotgun (WGS) entry which is preliminary data.</text>
</comment>
<evidence type="ECO:0000313" key="3">
    <source>
        <dbReference type="Proteomes" id="UP000765509"/>
    </source>
</evidence>
<evidence type="ECO:0000256" key="1">
    <source>
        <dbReference type="SAM" id="MobiDB-lite"/>
    </source>
</evidence>
<sequence length="340" mass="39538">MVGNDYPAGYEHTKDVFHIHIKLLWGLIEKNTVPSAPDPSQLNEFYQHFSTPDQIKSALANNRPALVPVDTVQTLRNFLQKRTKVGNSLKTFQQLVVGGTYQFMNVSQNYINDLGLLTKSYAHYVHFYFYNIFNKEQVENGNNRKDNDRRALQESCTKLRDLRYRFAISQNFPKQYIRVLKPIQAHRDEEYVESKEVYVVRKLPFQSQSENTFIRKLDEAIKKTKAADGRHSKRRHWIRIKNPPITAKNLANVGSIAFLRDPTASLEFKSPDEKMGDAKFTDKNWDYATKEYDLNFLVSVEFNSDDKSSEGTESDYGESIEMETSDEEEEEYGNQNNEND</sequence>
<reference evidence="2" key="1">
    <citation type="submission" date="2021-03" db="EMBL/GenBank/DDBJ databases">
        <title>Draft genome sequence of rust myrtle Austropuccinia psidii MF-1, a brazilian biotype.</title>
        <authorList>
            <person name="Quecine M.C."/>
            <person name="Pachon D.M.R."/>
            <person name="Bonatelli M.L."/>
            <person name="Correr F.H."/>
            <person name="Franceschini L.M."/>
            <person name="Leite T.F."/>
            <person name="Margarido G.R.A."/>
            <person name="Almeida C.A."/>
            <person name="Ferrarezi J.A."/>
            <person name="Labate C.A."/>
        </authorList>
    </citation>
    <scope>NUCLEOTIDE SEQUENCE</scope>
    <source>
        <strain evidence="2">MF-1</strain>
    </source>
</reference>
<protein>
    <submittedName>
        <fullName evidence="2">Uncharacterized protein</fullName>
    </submittedName>
</protein>
<keyword evidence="3" id="KW-1185">Reference proteome</keyword>
<feature type="region of interest" description="Disordered" evidence="1">
    <location>
        <begin position="304"/>
        <end position="340"/>
    </location>
</feature>
<name>A0A9Q3HGZ6_9BASI</name>
<proteinExistence type="predicted"/>
<organism evidence="2 3">
    <name type="scientific">Austropuccinia psidii MF-1</name>
    <dbReference type="NCBI Taxonomy" id="1389203"/>
    <lineage>
        <taxon>Eukaryota</taxon>
        <taxon>Fungi</taxon>
        <taxon>Dikarya</taxon>
        <taxon>Basidiomycota</taxon>
        <taxon>Pucciniomycotina</taxon>
        <taxon>Pucciniomycetes</taxon>
        <taxon>Pucciniales</taxon>
        <taxon>Sphaerophragmiaceae</taxon>
        <taxon>Austropuccinia</taxon>
    </lineage>
</organism>
<evidence type="ECO:0000313" key="2">
    <source>
        <dbReference type="EMBL" id="MBW0501550.1"/>
    </source>
</evidence>
<dbReference type="Proteomes" id="UP000765509">
    <property type="component" value="Unassembled WGS sequence"/>
</dbReference>
<feature type="compositionally biased region" description="Acidic residues" evidence="1">
    <location>
        <begin position="312"/>
        <end position="332"/>
    </location>
</feature>
<accession>A0A9Q3HGZ6</accession>
<gene>
    <name evidence="2" type="ORF">O181_041265</name>
</gene>